<keyword evidence="6" id="KW-1185">Reference proteome</keyword>
<evidence type="ECO:0000256" key="3">
    <source>
        <dbReference type="RuleBase" id="RU361235"/>
    </source>
</evidence>
<gene>
    <name evidence="5" type="ORF">BS50DRAFT_547409</name>
</gene>
<reference evidence="5 6" key="1">
    <citation type="journal article" date="2018" name="Front. Microbiol.">
        <title>Genome-Wide Analysis of Corynespora cassiicola Leaf Fall Disease Putative Effectors.</title>
        <authorList>
            <person name="Lopez D."/>
            <person name="Ribeiro S."/>
            <person name="Label P."/>
            <person name="Fumanal B."/>
            <person name="Venisse J.S."/>
            <person name="Kohler A."/>
            <person name="de Oliveira R.R."/>
            <person name="Labutti K."/>
            <person name="Lipzen A."/>
            <person name="Lail K."/>
            <person name="Bauer D."/>
            <person name="Ohm R.A."/>
            <person name="Barry K.W."/>
            <person name="Spatafora J."/>
            <person name="Grigoriev I.V."/>
            <person name="Martin F.M."/>
            <person name="Pujade-Renaud V."/>
        </authorList>
    </citation>
    <scope>NUCLEOTIDE SEQUENCE [LARGE SCALE GENOMIC DNA]</scope>
    <source>
        <strain evidence="5 6">Philippines</strain>
    </source>
</reference>
<proteinExistence type="inferred from homology"/>
<dbReference type="Gene3D" id="3.40.50.1820">
    <property type="entry name" value="alpha/beta hydrolase"/>
    <property type="match status" value="1"/>
</dbReference>
<dbReference type="Proteomes" id="UP000240883">
    <property type="component" value="Unassembled WGS sequence"/>
</dbReference>
<dbReference type="OrthoDB" id="408631at2759"/>
<evidence type="ECO:0000313" key="5">
    <source>
        <dbReference type="EMBL" id="PSN69731.1"/>
    </source>
</evidence>
<evidence type="ECO:0000259" key="4">
    <source>
        <dbReference type="Pfam" id="PF00135"/>
    </source>
</evidence>
<keyword evidence="3" id="KW-0732">Signal</keyword>
<sequence>MYLFRLYSIVIAVCTRVAAWQFQPPKLSTRSNDFLSYNSNDSVEVDLGYAVYEGVANASTGLNTFKGIRFAAPPLGSLRWQPPQPPHTNRTSIQSAAEYGPQCPQSFNAVPGQKYLPGDEDCLFLNVYAPAGAVDLPVLVWIHGGGYGFYNGQQDFSAIISANNNSFIGVSIQYRLGAFGFLSSDEVFRYGTVNAGLLDQNFAFQWIQKHINSFGGDPSQVTISGLSAGAGSVMLHNIAYGGTLGASLFKNSITASPYLPTQYNYNDFVPTQAYYAFATAAGCPPAFAYGNTSKTIFQCLVDQDTDILKEASNRVSVSGGTYGSWAFLPVTDGTFLQETPSQALLKRKINGLRQLTANTAEEGPAYTPQTITTEDDLVSWIQHTFPLLASDDVQKILRYYPFVPPEDNGTIPEFPTAGDSGLTSISMSQVASGQTQRANAILGETTFYCPGFWLTGAYSSPETGHHSWKYQYSVPAALHGYDLEAYFGPARQNQGPDFLRALQTSWGNFVRFGNPSIPSNVAIGSNGSGSGTHPLEEWPEYTAANPLMANFNQTGGTPYQFLAVETVTQGGLTVVGPEEKYVTLYGEPGLRNDFRIVDAYAWEGGRGTRCDFWRSIAANVPE</sequence>
<name>A0A2T2NWB7_CORCC</name>
<dbReference type="AlphaFoldDB" id="A0A2T2NWB7"/>
<dbReference type="PROSITE" id="PS00941">
    <property type="entry name" value="CARBOXYLESTERASE_B_2"/>
    <property type="match status" value="1"/>
</dbReference>
<feature type="domain" description="Carboxylesterase type B" evidence="4">
    <location>
        <begin position="56"/>
        <end position="554"/>
    </location>
</feature>
<accession>A0A2T2NWB7</accession>
<dbReference type="InterPro" id="IPR029058">
    <property type="entry name" value="AB_hydrolase_fold"/>
</dbReference>
<dbReference type="InterPro" id="IPR019819">
    <property type="entry name" value="Carboxylesterase_B_CS"/>
</dbReference>
<comment type="similarity">
    <text evidence="1 3">Belongs to the type-B carboxylesterase/lipase family.</text>
</comment>
<dbReference type="InterPro" id="IPR019826">
    <property type="entry name" value="Carboxylesterase_B_AS"/>
</dbReference>
<dbReference type="PROSITE" id="PS00122">
    <property type="entry name" value="CARBOXYLESTERASE_B_1"/>
    <property type="match status" value="1"/>
</dbReference>
<organism evidence="5 6">
    <name type="scientific">Corynespora cassiicola Philippines</name>
    <dbReference type="NCBI Taxonomy" id="1448308"/>
    <lineage>
        <taxon>Eukaryota</taxon>
        <taxon>Fungi</taxon>
        <taxon>Dikarya</taxon>
        <taxon>Ascomycota</taxon>
        <taxon>Pezizomycotina</taxon>
        <taxon>Dothideomycetes</taxon>
        <taxon>Pleosporomycetidae</taxon>
        <taxon>Pleosporales</taxon>
        <taxon>Corynesporascaceae</taxon>
        <taxon>Corynespora</taxon>
    </lineage>
</organism>
<dbReference type="InterPro" id="IPR002018">
    <property type="entry name" value="CarbesteraseB"/>
</dbReference>
<keyword evidence="2 3" id="KW-0378">Hydrolase</keyword>
<protein>
    <recommendedName>
        <fullName evidence="3">Carboxylic ester hydrolase</fullName>
        <ecNumber evidence="3">3.1.1.-</ecNumber>
    </recommendedName>
</protein>
<dbReference type="EMBL" id="KZ678132">
    <property type="protein sequence ID" value="PSN69731.1"/>
    <property type="molecule type" value="Genomic_DNA"/>
</dbReference>
<dbReference type="PANTHER" id="PTHR11559">
    <property type="entry name" value="CARBOXYLESTERASE"/>
    <property type="match status" value="1"/>
</dbReference>
<evidence type="ECO:0000256" key="1">
    <source>
        <dbReference type="ARBA" id="ARBA00005964"/>
    </source>
</evidence>
<evidence type="ECO:0000313" key="6">
    <source>
        <dbReference type="Proteomes" id="UP000240883"/>
    </source>
</evidence>
<dbReference type="STRING" id="1448308.A0A2T2NWB7"/>
<feature type="signal peptide" evidence="3">
    <location>
        <begin position="1"/>
        <end position="19"/>
    </location>
</feature>
<dbReference type="Pfam" id="PF00135">
    <property type="entry name" value="COesterase"/>
    <property type="match status" value="1"/>
</dbReference>
<evidence type="ECO:0000256" key="2">
    <source>
        <dbReference type="ARBA" id="ARBA00022801"/>
    </source>
</evidence>
<dbReference type="EC" id="3.1.1.-" evidence="3"/>
<dbReference type="SUPFAM" id="SSF53474">
    <property type="entry name" value="alpha/beta-Hydrolases"/>
    <property type="match status" value="1"/>
</dbReference>
<dbReference type="GO" id="GO:0016787">
    <property type="term" value="F:hydrolase activity"/>
    <property type="evidence" value="ECO:0007669"/>
    <property type="project" value="UniProtKB-KW"/>
</dbReference>
<feature type="chain" id="PRO_5015368661" description="Carboxylic ester hydrolase" evidence="3">
    <location>
        <begin position="20"/>
        <end position="622"/>
    </location>
</feature>
<dbReference type="InterPro" id="IPR050309">
    <property type="entry name" value="Type-B_Carboxylest/Lipase"/>
</dbReference>